<dbReference type="PATRIC" id="fig|1360.105.peg.492"/>
<dbReference type="EMBL" id="LKLN01000009">
    <property type="protein sequence ID" value="KSU07693.1"/>
    <property type="molecule type" value="Genomic_DNA"/>
</dbReference>
<comment type="caution">
    <text evidence="3">The sequence shown here is derived from an EMBL/GenBank/DDBJ whole genome shotgun (WGS) entry which is preliminary data.</text>
</comment>
<feature type="region of interest" description="Disordered" evidence="1">
    <location>
        <begin position="65"/>
        <end position="90"/>
    </location>
</feature>
<evidence type="ECO:0000313" key="4">
    <source>
        <dbReference type="Proteomes" id="UP000053058"/>
    </source>
</evidence>
<name>A0A0V8D2F4_LACLL</name>
<accession>A0A0V8D2F4</accession>
<keyword evidence="2" id="KW-1133">Transmembrane helix</keyword>
<evidence type="ECO:0000313" key="3">
    <source>
        <dbReference type="EMBL" id="KSU07693.1"/>
    </source>
</evidence>
<evidence type="ECO:0000256" key="1">
    <source>
        <dbReference type="SAM" id="MobiDB-lite"/>
    </source>
</evidence>
<keyword evidence="2" id="KW-0472">Membrane</keyword>
<dbReference type="AlphaFoldDB" id="A0A0V8D2F4"/>
<reference evidence="4" key="1">
    <citation type="submission" date="2015-10" db="EMBL/GenBank/DDBJ databases">
        <title>Draft Genome Sequences of 11 Lactococcus lactis subspecies cremoris strains.</title>
        <authorList>
            <person name="Wels M."/>
            <person name="Backus L."/>
            <person name="Boekhorst J."/>
            <person name="Dijkstra A."/>
            <person name="Beerthuizen M."/>
            <person name="Kelly W."/>
            <person name="Siezen R."/>
            <person name="Bachmann H."/>
            <person name="Van Hijum S."/>
        </authorList>
    </citation>
    <scope>NUCLEOTIDE SEQUENCE [LARGE SCALE GENOMIC DNA]</scope>
    <source>
        <strain evidence="4">KF282</strain>
    </source>
</reference>
<organism evidence="3 4">
    <name type="scientific">Lactococcus lactis subsp. lactis</name>
    <name type="common">Streptococcus lactis</name>
    <dbReference type="NCBI Taxonomy" id="1360"/>
    <lineage>
        <taxon>Bacteria</taxon>
        <taxon>Bacillati</taxon>
        <taxon>Bacillota</taxon>
        <taxon>Bacilli</taxon>
        <taxon>Lactobacillales</taxon>
        <taxon>Streptococcaceae</taxon>
        <taxon>Lactococcus</taxon>
    </lineage>
</organism>
<keyword evidence="2" id="KW-0812">Transmembrane</keyword>
<protein>
    <submittedName>
        <fullName evidence="3">Uncharacterized protein</fullName>
    </submittedName>
</protein>
<evidence type="ECO:0000256" key="2">
    <source>
        <dbReference type="SAM" id="Phobius"/>
    </source>
</evidence>
<gene>
    <name evidence="3" type="ORF">KF282_0489</name>
</gene>
<feature type="transmembrane region" description="Helical" evidence="2">
    <location>
        <begin position="37"/>
        <end position="56"/>
    </location>
</feature>
<sequence length="377" mass="44870">MKWFIFLVGFLLVPLLLFLEGDKRIVPLFHEHQVLITYLKMIIPIAIPTLALFVAWDKDKRDRKREREKEREHEVEEAQKKTEKQKAADDLRKNQARPFFMMSSNHEKLQMITQSGMPAVNIKIISQPKVDNLEIKVTKTIPALLSGEYVHIEENWEKIDWVLLKSETNFGEIVYWVYLPKIMKSYNFIEQEGDILSYDGKEEVSYPYNILMTHKSRFEEEFDFKLEYLNATRKYIENNETNLAIASLTTIIREGDFSKQESIEVLKQISFWFRTNGVYLKESECKRCKQYFLGNLGYESPIPFAHKWYERIAENCFNDPCNVADYTKDLISYFKNSEVDNIDFYTRNIEVYARDCIDDRNKEYTKLLLEKIMRLVI</sequence>
<dbReference type="RefSeq" id="WP_058219117.1">
    <property type="nucleotide sequence ID" value="NZ_LKLN01000009.1"/>
</dbReference>
<proteinExistence type="predicted"/>
<dbReference type="Proteomes" id="UP000053058">
    <property type="component" value="Unassembled WGS sequence"/>
</dbReference>